<organism evidence="1 2">
    <name type="scientific">Brassica napus</name>
    <name type="common">Rape</name>
    <dbReference type="NCBI Taxonomy" id="3708"/>
    <lineage>
        <taxon>Eukaryota</taxon>
        <taxon>Viridiplantae</taxon>
        <taxon>Streptophyta</taxon>
        <taxon>Embryophyta</taxon>
        <taxon>Tracheophyta</taxon>
        <taxon>Spermatophyta</taxon>
        <taxon>Magnoliopsida</taxon>
        <taxon>eudicotyledons</taxon>
        <taxon>Gunneridae</taxon>
        <taxon>Pentapetalae</taxon>
        <taxon>rosids</taxon>
        <taxon>malvids</taxon>
        <taxon>Brassicales</taxon>
        <taxon>Brassicaceae</taxon>
        <taxon>Brassiceae</taxon>
        <taxon>Brassica</taxon>
    </lineage>
</organism>
<reference evidence="1 2" key="1">
    <citation type="submission" date="2021-05" db="EMBL/GenBank/DDBJ databases">
        <title>Genome Assembly of Synthetic Allotetraploid Brassica napus Reveals Homoeologous Exchanges between Subgenomes.</title>
        <authorList>
            <person name="Davis J.T."/>
        </authorList>
    </citation>
    <scope>NUCLEOTIDE SEQUENCE [LARGE SCALE GENOMIC DNA]</scope>
    <source>
        <strain evidence="2">cv. Da-Ae</strain>
        <tissue evidence="1">Seedling</tissue>
    </source>
</reference>
<dbReference type="Proteomes" id="UP000824890">
    <property type="component" value="Unassembled WGS sequence"/>
</dbReference>
<dbReference type="EMBL" id="JAGKQM010000016">
    <property type="protein sequence ID" value="KAH0872988.1"/>
    <property type="molecule type" value="Genomic_DNA"/>
</dbReference>
<accession>A0ABQ7YYJ8</accession>
<keyword evidence="2" id="KW-1185">Reference proteome</keyword>
<feature type="non-terminal residue" evidence="1">
    <location>
        <position position="70"/>
    </location>
</feature>
<name>A0ABQ7YYJ8_BRANA</name>
<comment type="caution">
    <text evidence="1">The sequence shown here is derived from an EMBL/GenBank/DDBJ whole genome shotgun (WGS) entry which is preliminary data.</text>
</comment>
<evidence type="ECO:0000313" key="2">
    <source>
        <dbReference type="Proteomes" id="UP000824890"/>
    </source>
</evidence>
<evidence type="ECO:0000313" key="1">
    <source>
        <dbReference type="EMBL" id="KAH0872988.1"/>
    </source>
</evidence>
<sequence>MISLTTSFWSEKLRKFAAFLALSSIIHHRRCKTSPFGSSSTLAQNQDRVLHVNQLCILQRHLVRDQRNLR</sequence>
<gene>
    <name evidence="1" type="ORF">HID58_070350</name>
</gene>
<protein>
    <submittedName>
        <fullName evidence="1">Uncharacterized protein</fullName>
    </submittedName>
</protein>
<proteinExistence type="predicted"/>